<comment type="caution">
    <text evidence="1">The sequence shown here is derived from an EMBL/GenBank/DDBJ whole genome shotgun (WGS) entry which is preliminary data.</text>
</comment>
<organism evidence="1 2">
    <name type="scientific">Methyloglobulus morosus KoM1</name>
    <dbReference type="NCBI Taxonomy" id="1116472"/>
    <lineage>
        <taxon>Bacteria</taxon>
        <taxon>Pseudomonadati</taxon>
        <taxon>Pseudomonadota</taxon>
        <taxon>Gammaproteobacteria</taxon>
        <taxon>Methylococcales</taxon>
        <taxon>Methylococcaceae</taxon>
        <taxon>Methyloglobulus</taxon>
    </lineage>
</organism>
<keyword evidence="2" id="KW-1185">Reference proteome</keyword>
<evidence type="ECO:0000313" key="1">
    <source>
        <dbReference type="EMBL" id="ESS66806.1"/>
    </source>
</evidence>
<sequence>MDRALCQLRSPEYFLKVLTYFVLKNKIFVKFRNRDLPRHRVFTLVWFFDLLLSFGQPAPIQILSHSVWRISIEKFLEPYLLTP</sequence>
<dbReference type="EMBL" id="AYLO01000161">
    <property type="protein sequence ID" value="ESS66806.1"/>
    <property type="molecule type" value="Genomic_DNA"/>
</dbReference>
<protein>
    <submittedName>
        <fullName evidence="1">Uncharacterized protein</fullName>
    </submittedName>
</protein>
<dbReference type="AlphaFoldDB" id="V5DHA2"/>
<dbReference type="Proteomes" id="UP000017842">
    <property type="component" value="Unassembled WGS sequence"/>
</dbReference>
<accession>V5DHA2</accession>
<dbReference type="STRING" id="1116472.MGMO_176c00170"/>
<gene>
    <name evidence="1" type="ORF">MGMO_176c00170</name>
</gene>
<proteinExistence type="predicted"/>
<reference evidence="1 2" key="1">
    <citation type="journal article" date="2013" name="Genome Announc.">
        <title>Draft Genome Sequence of the Methanotrophic Gammaproteobacterium Methyloglobulus morosus DSM 22980 Strain KoM1.</title>
        <authorList>
            <person name="Poehlein A."/>
            <person name="Deutzmann J.S."/>
            <person name="Daniel R."/>
            <person name="Simeonova D.D."/>
        </authorList>
    </citation>
    <scope>NUCLEOTIDE SEQUENCE [LARGE SCALE GENOMIC DNA]</scope>
    <source>
        <strain evidence="1 2">KoM1</strain>
    </source>
</reference>
<evidence type="ECO:0000313" key="2">
    <source>
        <dbReference type="Proteomes" id="UP000017842"/>
    </source>
</evidence>
<name>V5DHA2_9GAMM</name>